<keyword evidence="1" id="KW-1133">Transmembrane helix</keyword>
<dbReference type="RefSeq" id="WP_002614775.1">
    <property type="nucleotide sequence ID" value="NC_014623.1"/>
</dbReference>
<dbReference type="AlphaFoldDB" id="Q08ZL1"/>
<dbReference type="HOGENOM" id="CLU_758018_0_0_7"/>
<gene>
    <name evidence="3" type="ordered locus">STAUR_3723</name>
    <name evidence="4" type="ORF">STIAU_5127</name>
</gene>
<dbReference type="PANTHER" id="PTHR36435">
    <property type="entry name" value="SLR1288 PROTEIN"/>
    <property type="match status" value="1"/>
</dbReference>
<evidence type="ECO:0000313" key="3">
    <source>
        <dbReference type="EMBL" id="ADO71511.1"/>
    </source>
</evidence>
<dbReference type="Proteomes" id="UP000001351">
    <property type="component" value="Chromosome"/>
</dbReference>
<dbReference type="PANTHER" id="PTHR36435:SF1">
    <property type="entry name" value="CAAX AMINO TERMINAL PROTEASE FAMILY PROTEIN"/>
    <property type="match status" value="1"/>
</dbReference>
<dbReference type="InterPro" id="IPR052710">
    <property type="entry name" value="CAAX_protease"/>
</dbReference>
<feature type="domain" description="CAAX prenyl protease 2/Lysostaphin resistance protein A-like" evidence="2">
    <location>
        <begin position="143"/>
        <end position="232"/>
    </location>
</feature>
<feature type="transmembrane region" description="Helical" evidence="1">
    <location>
        <begin position="29"/>
        <end position="49"/>
    </location>
</feature>
<dbReference type="OrthoDB" id="158986at2"/>
<reference evidence="4 6" key="1">
    <citation type="submission" date="2006-04" db="EMBL/GenBank/DDBJ databases">
        <authorList>
            <person name="Nierman W.C."/>
        </authorList>
    </citation>
    <scope>NUCLEOTIDE SEQUENCE [LARGE SCALE GENOMIC DNA]</scope>
    <source>
        <strain evidence="4 6">DW4/3-1</strain>
    </source>
</reference>
<dbReference type="GO" id="GO:0004175">
    <property type="term" value="F:endopeptidase activity"/>
    <property type="evidence" value="ECO:0007669"/>
    <property type="project" value="UniProtKB-ARBA"/>
</dbReference>
<organism evidence="4 6">
    <name type="scientific">Stigmatella aurantiaca (strain DW4/3-1)</name>
    <dbReference type="NCBI Taxonomy" id="378806"/>
    <lineage>
        <taxon>Bacteria</taxon>
        <taxon>Pseudomonadati</taxon>
        <taxon>Myxococcota</taxon>
        <taxon>Myxococcia</taxon>
        <taxon>Myxococcales</taxon>
        <taxon>Cystobacterineae</taxon>
        <taxon>Archangiaceae</taxon>
        <taxon>Stigmatella</taxon>
    </lineage>
</organism>
<accession>Q08ZL1</accession>
<dbReference type="EMBL" id="AAMD01000069">
    <property type="protein sequence ID" value="EAU65892.1"/>
    <property type="molecule type" value="Genomic_DNA"/>
</dbReference>
<evidence type="ECO:0000313" key="6">
    <source>
        <dbReference type="Proteomes" id="UP000032702"/>
    </source>
</evidence>
<sequence length="387" mass="41430">MSFSLEGEEFPVDASTPQADPPAASLSPLALAIIGLGLVLSLFLTLGAASQLLNAAFGLWFSEIVVFLGVAWVLLRAARYEPVSYTGIRPQGVAPAAFGFALGVANFFALVVPIQYAAQSLAPEWLRAMFDGSRIFEGQSPVELALLLAGVSIAAPVCEEFFFRGLVQKGLLASSLSRAGAVGVTAVVFSAFHLDPVGFLARVELGVLFGVLRLYTGSLWPGILAHSANNVVSSALFLIARQFDTGAAADERPPLQGVLLLMGLGLMAMWGLILLAGKHPSLWGTRQEPPAGTAVDRSLFRWILPWGLGATVALGLLALVDMPGIRLNLLDMRQPLPRLQKDAPDAFHAERAHLMQLRAGVRRGRVPLRAYEEERARQALQHRSDAP</sequence>
<name>Q08ZL1_STIAD</name>
<dbReference type="KEGG" id="sur:STAUR_3723"/>
<feature type="transmembrane region" description="Helical" evidence="1">
    <location>
        <begin position="214"/>
        <end position="238"/>
    </location>
</feature>
<dbReference type="eggNOG" id="COG1266">
    <property type="taxonomic scope" value="Bacteria"/>
</dbReference>
<dbReference type="GO" id="GO:0006508">
    <property type="term" value="P:proteolysis"/>
    <property type="evidence" value="ECO:0007669"/>
    <property type="project" value="UniProtKB-KW"/>
</dbReference>
<keyword evidence="5" id="KW-1185">Reference proteome</keyword>
<protein>
    <submittedName>
        <fullName evidence="3 4">Caax amino terminal protease family</fullName>
    </submittedName>
</protein>
<feature type="transmembrane region" description="Helical" evidence="1">
    <location>
        <begin position="96"/>
        <end position="118"/>
    </location>
</feature>
<evidence type="ECO:0000256" key="1">
    <source>
        <dbReference type="SAM" id="Phobius"/>
    </source>
</evidence>
<feature type="transmembrane region" description="Helical" evidence="1">
    <location>
        <begin position="258"/>
        <end position="279"/>
    </location>
</feature>
<dbReference type="InterPro" id="IPR003675">
    <property type="entry name" value="Rce1/LyrA-like_dom"/>
</dbReference>
<keyword evidence="4" id="KW-0378">Hydrolase</keyword>
<feature type="transmembrane region" description="Helical" evidence="1">
    <location>
        <begin position="299"/>
        <end position="320"/>
    </location>
</feature>
<dbReference type="Pfam" id="PF02517">
    <property type="entry name" value="Rce1-like"/>
    <property type="match status" value="1"/>
</dbReference>
<feature type="transmembrane region" description="Helical" evidence="1">
    <location>
        <begin position="55"/>
        <end position="75"/>
    </location>
</feature>
<dbReference type="EMBL" id="CP002271">
    <property type="protein sequence ID" value="ADO71511.1"/>
    <property type="molecule type" value="Genomic_DNA"/>
</dbReference>
<evidence type="ECO:0000259" key="2">
    <source>
        <dbReference type="Pfam" id="PF02517"/>
    </source>
</evidence>
<dbReference type="STRING" id="378806.STAUR_3723"/>
<keyword evidence="1" id="KW-0812">Transmembrane</keyword>
<keyword evidence="1" id="KW-0472">Membrane</keyword>
<evidence type="ECO:0000313" key="4">
    <source>
        <dbReference type="EMBL" id="EAU65892.1"/>
    </source>
</evidence>
<dbReference type="GO" id="GO:0080120">
    <property type="term" value="P:CAAX-box protein maturation"/>
    <property type="evidence" value="ECO:0007669"/>
    <property type="project" value="UniProtKB-ARBA"/>
</dbReference>
<proteinExistence type="predicted"/>
<keyword evidence="4" id="KW-0645">Protease</keyword>
<dbReference type="Proteomes" id="UP000032702">
    <property type="component" value="Unassembled WGS sequence"/>
</dbReference>
<evidence type="ECO:0000313" key="5">
    <source>
        <dbReference type="Proteomes" id="UP000001351"/>
    </source>
</evidence>
<reference evidence="3 5" key="2">
    <citation type="journal article" date="2011" name="Mol. Biol. Evol.">
        <title>Comparative genomic analysis of fruiting body formation in Myxococcales.</title>
        <authorList>
            <person name="Huntley S."/>
            <person name="Hamann N."/>
            <person name="Wegener-Feldbrugge S."/>
            <person name="Treuner-Lange A."/>
            <person name="Kube M."/>
            <person name="Reinhardt R."/>
            <person name="Klages S."/>
            <person name="Muller R."/>
            <person name="Ronning C.M."/>
            <person name="Nierman W.C."/>
            <person name="Sogaard-Andersen L."/>
        </authorList>
    </citation>
    <scope>NUCLEOTIDE SEQUENCE [LARGE SCALE GENOMIC DNA]</scope>
    <source>
        <strain evidence="3 5">DW4/3-1</strain>
    </source>
</reference>